<dbReference type="PANTHER" id="PTHR43669">
    <property type="entry name" value="5-KETO-D-GLUCONATE 5-REDUCTASE"/>
    <property type="match status" value="1"/>
</dbReference>
<dbReference type="PRINTS" id="PR00081">
    <property type="entry name" value="GDHRDH"/>
</dbReference>
<evidence type="ECO:0000256" key="1">
    <source>
        <dbReference type="ARBA" id="ARBA00006484"/>
    </source>
</evidence>
<dbReference type="InterPro" id="IPR036291">
    <property type="entry name" value="NAD(P)-bd_dom_sf"/>
</dbReference>
<dbReference type="PRINTS" id="PR00080">
    <property type="entry name" value="SDRFAMILY"/>
</dbReference>
<dbReference type="Gene3D" id="3.40.50.720">
    <property type="entry name" value="NAD(P)-binding Rossmann-like Domain"/>
    <property type="match status" value="1"/>
</dbReference>
<dbReference type="Proteomes" id="UP000184395">
    <property type="component" value="Unassembled WGS sequence"/>
</dbReference>
<dbReference type="GO" id="GO:0016491">
    <property type="term" value="F:oxidoreductase activity"/>
    <property type="evidence" value="ECO:0007669"/>
    <property type="project" value="UniProtKB-KW"/>
</dbReference>
<dbReference type="STRING" id="169427.SAMN05192548_10806"/>
<dbReference type="Pfam" id="PF13561">
    <property type="entry name" value="adh_short_C2"/>
    <property type="match status" value="1"/>
</dbReference>
<organism evidence="3 4">
    <name type="scientific">Paraburkholderia terricola</name>
    <dbReference type="NCBI Taxonomy" id="169427"/>
    <lineage>
        <taxon>Bacteria</taxon>
        <taxon>Pseudomonadati</taxon>
        <taxon>Pseudomonadota</taxon>
        <taxon>Betaproteobacteria</taxon>
        <taxon>Burkholderiales</taxon>
        <taxon>Burkholderiaceae</taxon>
        <taxon>Paraburkholderia</taxon>
    </lineage>
</organism>
<reference evidence="3 4" key="1">
    <citation type="submission" date="2016-11" db="EMBL/GenBank/DDBJ databases">
        <authorList>
            <person name="Jaros S."/>
            <person name="Januszkiewicz K."/>
            <person name="Wedrychowicz H."/>
        </authorList>
    </citation>
    <scope>NUCLEOTIDE SEQUENCE [LARGE SCALE GENOMIC DNA]</scope>
    <source>
        <strain evidence="3 4">LMG 20594</strain>
    </source>
</reference>
<dbReference type="PANTHER" id="PTHR43669:SF3">
    <property type="entry name" value="ALCOHOL DEHYDROGENASE, PUTATIVE (AFU_ORTHOLOGUE AFUA_3G03445)-RELATED"/>
    <property type="match status" value="1"/>
</dbReference>
<dbReference type="RefSeq" id="WP_011178405.1">
    <property type="nucleotide sequence ID" value="NZ_CADFGY010000030.1"/>
</dbReference>
<dbReference type="PROSITE" id="PS00061">
    <property type="entry name" value="ADH_SHORT"/>
    <property type="match status" value="1"/>
</dbReference>
<protein>
    <submittedName>
        <fullName evidence="3">3-oxoacyl-[acyl-carrier protein] reductase</fullName>
    </submittedName>
</protein>
<dbReference type="InterPro" id="IPR002347">
    <property type="entry name" value="SDR_fam"/>
</dbReference>
<comment type="similarity">
    <text evidence="1">Belongs to the short-chain dehydrogenases/reductases (SDR) family.</text>
</comment>
<evidence type="ECO:0000313" key="4">
    <source>
        <dbReference type="Proteomes" id="UP000184395"/>
    </source>
</evidence>
<dbReference type="OrthoDB" id="9178657at2"/>
<name>A0A1M6YW29_9BURK</name>
<evidence type="ECO:0000313" key="3">
    <source>
        <dbReference type="EMBL" id="SHL22524.1"/>
    </source>
</evidence>
<dbReference type="InterPro" id="IPR020904">
    <property type="entry name" value="Sc_DH/Rdtase_CS"/>
</dbReference>
<accession>A0A1M6YW29</accession>
<dbReference type="CDD" id="cd05233">
    <property type="entry name" value="SDR_c"/>
    <property type="match status" value="1"/>
</dbReference>
<dbReference type="EMBL" id="FRAB01000080">
    <property type="protein sequence ID" value="SHL22524.1"/>
    <property type="molecule type" value="Genomic_DNA"/>
</dbReference>
<dbReference type="AlphaFoldDB" id="A0A1M6YW29"/>
<dbReference type="FunFam" id="3.40.50.720:FF:000084">
    <property type="entry name" value="Short-chain dehydrogenase reductase"/>
    <property type="match status" value="1"/>
</dbReference>
<dbReference type="SUPFAM" id="SSF51735">
    <property type="entry name" value="NAD(P)-binding Rossmann-fold domains"/>
    <property type="match status" value="1"/>
</dbReference>
<evidence type="ECO:0000256" key="2">
    <source>
        <dbReference type="ARBA" id="ARBA00023002"/>
    </source>
</evidence>
<proteinExistence type="inferred from homology"/>
<keyword evidence="2" id="KW-0560">Oxidoreductase</keyword>
<sequence length="257" mass="25771">MPAAALSDKVAIITGAASGIGAATAERFIAEGAQVMLADIDGAAAEAVAARLGPRAAAAHGNHCLPADNARVVAETLARFGHVDILYNNAGVLSRGALDTIEGDELRAVLDANLVGPALMSRACLAALRESARLGRAPCILFTGSIQSLMVRPGFAAYGSSKHGVAGLASTLALELAPEGIRVNALCPGPVDTPLFRKSAAPAGAVGPSIEQLAAGIPIGRLIRVEEVASAALFLCSDQASAISGVLLPVDGAITAR</sequence>
<gene>
    <name evidence="3" type="ORF">SAMN05192548_10806</name>
</gene>